<evidence type="ECO:0008006" key="4">
    <source>
        <dbReference type="Google" id="ProtNLM"/>
    </source>
</evidence>
<organism evidence="2 3">
    <name type="scientific">Candidatus Nealsonbacteria bacterium CG08_land_8_20_14_0_20_38_20</name>
    <dbReference type="NCBI Taxonomy" id="1974705"/>
    <lineage>
        <taxon>Bacteria</taxon>
        <taxon>Candidatus Nealsoniibacteriota</taxon>
    </lineage>
</organism>
<reference evidence="3" key="1">
    <citation type="submission" date="2017-09" db="EMBL/GenBank/DDBJ databases">
        <title>Depth-based differentiation of microbial function through sediment-hosted aquifers and enrichment of novel symbionts in the deep terrestrial subsurface.</title>
        <authorList>
            <person name="Probst A.J."/>
            <person name="Ladd B."/>
            <person name="Jarett J.K."/>
            <person name="Geller-Mcgrath D.E."/>
            <person name="Sieber C.M.K."/>
            <person name="Emerson J.B."/>
            <person name="Anantharaman K."/>
            <person name="Thomas B.C."/>
            <person name="Malmstrom R."/>
            <person name="Stieglmeier M."/>
            <person name="Klingl A."/>
            <person name="Woyke T."/>
            <person name="Ryan C.M."/>
            <person name="Banfield J.F."/>
        </authorList>
    </citation>
    <scope>NUCLEOTIDE SEQUENCE [LARGE SCALE GENOMIC DNA]</scope>
</reference>
<dbReference type="Proteomes" id="UP000230088">
    <property type="component" value="Unassembled WGS sequence"/>
</dbReference>
<keyword evidence="1" id="KW-0812">Transmembrane</keyword>
<protein>
    <recommendedName>
        <fullName evidence="4">Prepilin-type N-terminal cleavage/methylation domain-containing protein</fullName>
    </recommendedName>
</protein>
<dbReference type="AlphaFoldDB" id="A0A2H0YKX2"/>
<proteinExistence type="predicted"/>
<keyword evidence="1" id="KW-0472">Membrane</keyword>
<sequence>MFPIHKGNKSGGGLTVVELLVVIAISTVALTSFLGLVSFSFGISVLIKHTDQANALAQEIMEAVRNFRDGTDWNATGLGKLATSTDYFPQATSTPKIWQLIPGKETVDIFERKVVFEDVRRDGDDNIVASGGTFDPDTKKVTVNVSWSEKGEIRQIKLVTYLTNWKK</sequence>
<dbReference type="EMBL" id="PEYD01000067">
    <property type="protein sequence ID" value="PIS39155.1"/>
    <property type="molecule type" value="Genomic_DNA"/>
</dbReference>
<gene>
    <name evidence="2" type="ORF">COT33_03460</name>
</gene>
<evidence type="ECO:0000313" key="3">
    <source>
        <dbReference type="Proteomes" id="UP000230088"/>
    </source>
</evidence>
<evidence type="ECO:0000313" key="2">
    <source>
        <dbReference type="EMBL" id="PIS39155.1"/>
    </source>
</evidence>
<name>A0A2H0YKX2_9BACT</name>
<comment type="caution">
    <text evidence="2">The sequence shown here is derived from an EMBL/GenBank/DDBJ whole genome shotgun (WGS) entry which is preliminary data.</text>
</comment>
<evidence type="ECO:0000256" key="1">
    <source>
        <dbReference type="SAM" id="Phobius"/>
    </source>
</evidence>
<keyword evidence="1" id="KW-1133">Transmembrane helix</keyword>
<accession>A0A2H0YKX2</accession>
<feature type="transmembrane region" description="Helical" evidence="1">
    <location>
        <begin position="20"/>
        <end position="47"/>
    </location>
</feature>